<dbReference type="GO" id="GO:0003824">
    <property type="term" value="F:catalytic activity"/>
    <property type="evidence" value="ECO:0007669"/>
    <property type="project" value="InterPro"/>
</dbReference>
<feature type="active site" description="Proton donor/acceptor" evidence="1">
    <location>
        <position position="113"/>
    </location>
</feature>
<evidence type="ECO:0000256" key="2">
    <source>
        <dbReference type="PIRSR" id="PIRSR613078-2"/>
    </source>
</evidence>
<dbReference type="VEuPathDB" id="TriTrypDB:TcCL_NonESM04563"/>
<dbReference type="VEuPathDB" id="TriTrypDB:TcG_06769"/>
<feature type="binding site" evidence="2">
    <location>
        <begin position="29"/>
        <end position="36"/>
    </location>
    <ligand>
        <name>substrate</name>
    </ligand>
</feature>
<name>A0A2V2XN81_TRYCR</name>
<evidence type="ECO:0000313" key="4">
    <source>
        <dbReference type="EMBL" id="PWV22237.1"/>
    </source>
</evidence>
<dbReference type="OrthoDB" id="10261749at2759"/>
<dbReference type="Gene3D" id="3.40.50.1240">
    <property type="entry name" value="Phosphoglycerate mutase-like"/>
    <property type="match status" value="1"/>
</dbReference>
<proteinExistence type="predicted"/>
<accession>A0A2V2XN81</accession>
<dbReference type="InterPro" id="IPR029033">
    <property type="entry name" value="His_PPase_superfam"/>
</dbReference>
<dbReference type="InterPro" id="IPR052765">
    <property type="entry name" value="PGM-Related"/>
</dbReference>
<dbReference type="VEuPathDB" id="TriTrypDB:C3747_1g427"/>
<sequence>MRRQTRLFSRLAVEIPNSHWLPRRLLLVRHGESEANVDRSQYSRIPDWKIPLTERGRAQALDCGRRLRNIIKNEKLYIYYSPYVRTQQTLAEVRKSLEESQVQGEREDERLREQEIGNFQPLDKMDRTWNERSNFGRSYYRFPDGESSVDVGDRVSTFFDSLFRERLELYSLSAGDPEDEDGPLNVPGEDDQNVLIISHGLLIRLFIARWFRVPLEAFETMRNPPNCSIVVLERQESARMVMTDISKKLFGSDPLLEMMKFDGKDSTKRYRHMFFSDHSGSFTPAEGV</sequence>
<dbReference type="Proteomes" id="UP000246121">
    <property type="component" value="Unassembled WGS sequence"/>
</dbReference>
<evidence type="ECO:0000256" key="1">
    <source>
        <dbReference type="PIRSR" id="PIRSR613078-1"/>
    </source>
</evidence>
<reference evidence="5 6" key="1">
    <citation type="journal article" date="2018" name="Microb. Genom.">
        <title>Expanding an expanded genome: long-read sequencing of Trypanosoma cruzi.</title>
        <authorList>
            <person name="Berna L."/>
            <person name="Rodriguez M."/>
            <person name="Chiribao M.L."/>
            <person name="Parodi-Talice A."/>
            <person name="Pita S."/>
            <person name="Rijo G."/>
            <person name="Alvarez-Valin F."/>
            <person name="Robello C."/>
        </authorList>
    </citation>
    <scope>NUCLEOTIDE SEQUENCE [LARGE SCALE GENOMIC DNA]</scope>
    <source>
        <strain evidence="3 6">Dm28c</strain>
        <strain evidence="4 5">TCC</strain>
    </source>
</reference>
<feature type="binding site" evidence="2">
    <location>
        <position position="85"/>
    </location>
    <ligand>
        <name>substrate</name>
    </ligand>
</feature>
<gene>
    <name evidence="4" type="ORF">C3747_1g427</name>
    <name evidence="3" type="ORF">C4B63_2g390</name>
</gene>
<dbReference type="VEuPathDB" id="TriTrypDB:TcCLB.503887.60"/>
<dbReference type="EMBL" id="PRFC01000001">
    <property type="protein sequence ID" value="PWV22237.1"/>
    <property type="molecule type" value="Genomic_DNA"/>
</dbReference>
<feature type="binding site" evidence="2">
    <location>
        <position position="124"/>
    </location>
    <ligand>
        <name>substrate</name>
    </ligand>
</feature>
<evidence type="ECO:0000313" key="3">
    <source>
        <dbReference type="EMBL" id="PWV02714.1"/>
    </source>
</evidence>
<dbReference type="VEuPathDB" id="TriTrypDB:TcYC6_0072300"/>
<dbReference type="SMR" id="A0A2V2XN81"/>
<dbReference type="VEuPathDB" id="TriTrypDB:BCY84_14555"/>
<dbReference type="VEuPathDB" id="TriTrypDB:TCDM_01611"/>
<dbReference type="Proteomes" id="UP000246078">
    <property type="component" value="Unassembled WGS sequence"/>
</dbReference>
<dbReference type="VEuPathDB" id="TriTrypDB:C4B63_2g390"/>
<feature type="active site" description="Tele-phosphohistidine intermediate" evidence="1">
    <location>
        <position position="30"/>
    </location>
</feature>
<dbReference type="SMART" id="SM00855">
    <property type="entry name" value="PGAM"/>
    <property type="match status" value="1"/>
</dbReference>
<organism evidence="4 5">
    <name type="scientific">Trypanosoma cruzi</name>
    <dbReference type="NCBI Taxonomy" id="5693"/>
    <lineage>
        <taxon>Eukaryota</taxon>
        <taxon>Discoba</taxon>
        <taxon>Euglenozoa</taxon>
        <taxon>Kinetoplastea</taxon>
        <taxon>Metakinetoplastina</taxon>
        <taxon>Trypanosomatida</taxon>
        <taxon>Trypanosomatidae</taxon>
        <taxon>Trypanosoma</taxon>
        <taxon>Schizotrypanum</taxon>
    </lineage>
</organism>
<dbReference type="PROSITE" id="PS00175">
    <property type="entry name" value="PG_MUTASE"/>
    <property type="match status" value="1"/>
</dbReference>
<dbReference type="VEuPathDB" id="TriTrypDB:TcBrA4_0059190"/>
<evidence type="ECO:0000313" key="6">
    <source>
        <dbReference type="Proteomes" id="UP000246121"/>
    </source>
</evidence>
<dbReference type="VEuPathDB" id="TriTrypDB:Tc_MARK_4230"/>
<protein>
    <submittedName>
        <fullName evidence="4">Putative glycerolphosphate mutase</fullName>
    </submittedName>
</protein>
<evidence type="ECO:0000313" key="5">
    <source>
        <dbReference type="Proteomes" id="UP000246078"/>
    </source>
</evidence>
<dbReference type="CDD" id="cd07067">
    <property type="entry name" value="HP_PGM_like"/>
    <property type="match status" value="1"/>
</dbReference>
<dbReference type="OMA" id="MRLFCMR"/>
<dbReference type="Pfam" id="PF00300">
    <property type="entry name" value="His_Phos_1"/>
    <property type="match status" value="2"/>
</dbReference>
<dbReference type="InterPro" id="IPR001345">
    <property type="entry name" value="PG/BPGM_mutase_AS"/>
</dbReference>
<dbReference type="EMBL" id="PRFA01000002">
    <property type="protein sequence ID" value="PWV02714.1"/>
    <property type="molecule type" value="Genomic_DNA"/>
</dbReference>
<dbReference type="AlphaFoldDB" id="A0A2V2XN81"/>
<comment type="caution">
    <text evidence="4">The sequence shown here is derived from an EMBL/GenBank/DDBJ whole genome shotgun (WGS) entry which is preliminary data.</text>
</comment>
<dbReference type="VEuPathDB" id="TriTrypDB:TcCLB.507771.50"/>
<dbReference type="SUPFAM" id="SSF53254">
    <property type="entry name" value="Phosphoglycerate mutase-like"/>
    <property type="match status" value="1"/>
</dbReference>
<dbReference type="InterPro" id="IPR013078">
    <property type="entry name" value="His_Pase_superF_clade-1"/>
</dbReference>
<dbReference type="VEuPathDB" id="TriTrypDB:ECC02_002729"/>
<dbReference type="PANTHER" id="PTHR46192">
    <property type="entry name" value="BROAD-RANGE ACID PHOSPHATASE DET1"/>
    <property type="match status" value="1"/>
</dbReference>
<dbReference type="VEuPathDB" id="TriTrypDB:TCSYLVIO_005605"/>